<dbReference type="InterPro" id="IPR029465">
    <property type="entry name" value="ATPgrasp_TupA"/>
</dbReference>
<sequence length="292" mass="33302">MSSAGIARDLYRRLLNAEALVLGAKRAKELDARIRFGRKLDLSSPRTLADKICWIELNTDQTLAARCTDKWSVRDYVAEKGLASLLVPAYGPWGCVEDIDVDALPNAFALKATHGCEMNYLVSDKKLLDVDEMLAYARRWLDEDYPRACVEPHYKLVPHRVYAEDFIGGMDEIVDYKFHCLNGEPRFVLTCSERDRGLKLNLYDLDWSPIDGLQGAMRNDKKIAKPKLLDEMIDAARTLSADFDFVRVDLYESDGKVMFGELTFSPACGVMEYYTNDFVMRWGEELRVRGLD</sequence>
<dbReference type="Proteomes" id="UP000253975">
    <property type="component" value="Unassembled WGS sequence"/>
</dbReference>
<accession>A0A369L7G7</accession>
<evidence type="ECO:0000313" key="2">
    <source>
        <dbReference type="Proteomes" id="UP000253975"/>
    </source>
</evidence>
<keyword evidence="1" id="KW-0808">Transferase</keyword>
<dbReference type="Pfam" id="PF14305">
    <property type="entry name" value="ATPgrasp_TupA"/>
    <property type="match status" value="1"/>
</dbReference>
<dbReference type="RefSeq" id="WP_114616410.1">
    <property type="nucleotide sequence ID" value="NZ_PPTO01000027.1"/>
</dbReference>
<organism evidence="1 2">
    <name type="scientific">Slackia isoflavoniconvertens</name>
    <dbReference type="NCBI Taxonomy" id="572010"/>
    <lineage>
        <taxon>Bacteria</taxon>
        <taxon>Bacillati</taxon>
        <taxon>Actinomycetota</taxon>
        <taxon>Coriobacteriia</taxon>
        <taxon>Eggerthellales</taxon>
        <taxon>Eggerthellaceae</taxon>
        <taxon>Slackia</taxon>
    </lineage>
</organism>
<comment type="caution">
    <text evidence="1">The sequence shown here is derived from an EMBL/GenBank/DDBJ whole genome shotgun (WGS) entry which is preliminary data.</text>
</comment>
<evidence type="ECO:0000313" key="1">
    <source>
        <dbReference type="EMBL" id="RDB54699.1"/>
    </source>
</evidence>
<dbReference type="EMBL" id="PPTO01000027">
    <property type="protein sequence ID" value="RDB54699.1"/>
    <property type="molecule type" value="Genomic_DNA"/>
</dbReference>
<name>A0A369L7G7_9ACTN</name>
<dbReference type="AlphaFoldDB" id="A0A369L7G7"/>
<dbReference type="GO" id="GO:0016740">
    <property type="term" value="F:transferase activity"/>
    <property type="evidence" value="ECO:0007669"/>
    <property type="project" value="UniProtKB-KW"/>
</dbReference>
<protein>
    <submittedName>
        <fullName evidence="1">Glycosyltransferase</fullName>
    </submittedName>
</protein>
<gene>
    <name evidence="1" type="ORF">C1881_10180</name>
</gene>
<reference evidence="1 2" key="1">
    <citation type="journal article" date="2018" name="Elife">
        <title>Discovery and characterization of a prevalent human gut bacterial enzyme sufficient for the inactivation of a family of plant toxins.</title>
        <authorList>
            <person name="Koppel N."/>
            <person name="Bisanz J.E."/>
            <person name="Pandelia M.E."/>
            <person name="Turnbaugh P.J."/>
            <person name="Balskus E.P."/>
        </authorList>
    </citation>
    <scope>NUCLEOTIDE SEQUENCE [LARGE SCALE GENOMIC DNA]</scope>
    <source>
        <strain evidence="1 2">OB21 GAM31</strain>
    </source>
</reference>
<proteinExistence type="predicted"/>